<organism evidence="2 3">
    <name type="scientific">Calocera viscosa (strain TUFC12733)</name>
    <dbReference type="NCBI Taxonomy" id="1330018"/>
    <lineage>
        <taxon>Eukaryota</taxon>
        <taxon>Fungi</taxon>
        <taxon>Dikarya</taxon>
        <taxon>Basidiomycota</taxon>
        <taxon>Agaricomycotina</taxon>
        <taxon>Dacrymycetes</taxon>
        <taxon>Dacrymycetales</taxon>
        <taxon>Dacrymycetaceae</taxon>
        <taxon>Calocera</taxon>
    </lineage>
</organism>
<proteinExistence type="predicted"/>
<sequence length="222" mass="22848">MARPPWGGWSHHGLCIDSPVLGINVDEPGLLVDHAGGLPAREVETCENKGEDGGDVMGEGARGGRRRDGRQGRTDAVAQRGESALARASWAGARGRGREVPPGGGGGGGRAGSLRGDGHGAQGRGWAQVPTRQCEGSRGSGRVRGGGEEEGGGGAEASEKGVGARWAGPMLDSEGQGLGLQRHQAIGAQHRRRAIRELNISSGMPILAPCKSVLGMDQRLKH</sequence>
<reference evidence="2 3" key="1">
    <citation type="journal article" date="2016" name="Mol. Biol. Evol.">
        <title>Comparative Genomics of Early-Diverging Mushroom-Forming Fungi Provides Insights into the Origins of Lignocellulose Decay Capabilities.</title>
        <authorList>
            <person name="Nagy L.G."/>
            <person name="Riley R."/>
            <person name="Tritt A."/>
            <person name="Adam C."/>
            <person name="Daum C."/>
            <person name="Floudas D."/>
            <person name="Sun H."/>
            <person name="Yadav J.S."/>
            <person name="Pangilinan J."/>
            <person name="Larsson K.H."/>
            <person name="Matsuura K."/>
            <person name="Barry K."/>
            <person name="Labutti K."/>
            <person name="Kuo R."/>
            <person name="Ohm R.A."/>
            <person name="Bhattacharya S.S."/>
            <person name="Shirouzu T."/>
            <person name="Yoshinaga Y."/>
            <person name="Martin F.M."/>
            <person name="Grigoriev I.V."/>
            <person name="Hibbett D.S."/>
        </authorList>
    </citation>
    <scope>NUCLEOTIDE SEQUENCE [LARGE SCALE GENOMIC DNA]</scope>
    <source>
        <strain evidence="2 3">TUFC12733</strain>
    </source>
</reference>
<feature type="compositionally biased region" description="Gly residues" evidence="1">
    <location>
        <begin position="102"/>
        <end position="111"/>
    </location>
</feature>
<evidence type="ECO:0000313" key="3">
    <source>
        <dbReference type="Proteomes" id="UP000076738"/>
    </source>
</evidence>
<dbReference type="Proteomes" id="UP000076738">
    <property type="component" value="Unassembled WGS sequence"/>
</dbReference>
<feature type="region of interest" description="Disordered" evidence="1">
    <location>
        <begin position="45"/>
        <end position="161"/>
    </location>
</feature>
<dbReference type="AlphaFoldDB" id="A0A167GHJ2"/>
<evidence type="ECO:0000256" key="1">
    <source>
        <dbReference type="SAM" id="MobiDB-lite"/>
    </source>
</evidence>
<gene>
    <name evidence="2" type="ORF">CALVIDRAFT_391414</name>
</gene>
<accession>A0A167GHJ2</accession>
<keyword evidence="3" id="KW-1185">Reference proteome</keyword>
<protein>
    <submittedName>
        <fullName evidence="2">Uncharacterized protein</fullName>
    </submittedName>
</protein>
<dbReference type="EMBL" id="KV417339">
    <property type="protein sequence ID" value="KZO90563.1"/>
    <property type="molecule type" value="Genomic_DNA"/>
</dbReference>
<evidence type="ECO:0000313" key="2">
    <source>
        <dbReference type="EMBL" id="KZO90563.1"/>
    </source>
</evidence>
<name>A0A167GHJ2_CALVF</name>